<dbReference type="STRING" id="927083.DB32_006852"/>
<accession>A0A0F6YKY2</accession>
<feature type="region of interest" description="Disordered" evidence="1">
    <location>
        <begin position="1"/>
        <end position="59"/>
    </location>
</feature>
<dbReference type="Proteomes" id="UP000034883">
    <property type="component" value="Chromosome"/>
</dbReference>
<proteinExistence type="predicted"/>
<dbReference type="EMBL" id="CP011125">
    <property type="protein sequence ID" value="AKF09703.1"/>
    <property type="molecule type" value="Genomic_DNA"/>
</dbReference>
<gene>
    <name evidence="2" type="ORF">DB32_006852</name>
</gene>
<feature type="compositionally biased region" description="Basic and acidic residues" evidence="1">
    <location>
        <begin position="46"/>
        <end position="59"/>
    </location>
</feature>
<dbReference type="AlphaFoldDB" id="A0A0F6YKY2"/>
<evidence type="ECO:0000313" key="3">
    <source>
        <dbReference type="Proteomes" id="UP000034883"/>
    </source>
</evidence>
<keyword evidence="3" id="KW-1185">Reference proteome</keyword>
<sequence>MASRPTPPPLERPTSPAPPRADDAMRSVSIGRARTPRRAPAVEEIPPPRDPRDPRREPD</sequence>
<feature type="compositionally biased region" description="Pro residues" evidence="1">
    <location>
        <begin position="1"/>
        <end position="19"/>
    </location>
</feature>
<dbReference type="KEGG" id="samy:DB32_006852"/>
<reference evidence="2 3" key="1">
    <citation type="submission" date="2015-03" db="EMBL/GenBank/DDBJ databases">
        <title>Genome assembly of Sandaracinus amylolyticus DSM 53668.</title>
        <authorList>
            <person name="Sharma G."/>
            <person name="Subramanian S."/>
        </authorList>
    </citation>
    <scope>NUCLEOTIDE SEQUENCE [LARGE SCALE GENOMIC DNA]</scope>
    <source>
        <strain evidence="2 3">DSM 53668</strain>
    </source>
</reference>
<evidence type="ECO:0000313" key="2">
    <source>
        <dbReference type="EMBL" id="AKF09703.1"/>
    </source>
</evidence>
<name>A0A0F6YKY2_9BACT</name>
<evidence type="ECO:0000256" key="1">
    <source>
        <dbReference type="SAM" id="MobiDB-lite"/>
    </source>
</evidence>
<protein>
    <submittedName>
        <fullName evidence="2">Uncharacterized protein</fullName>
    </submittedName>
</protein>
<organism evidence="2 3">
    <name type="scientific">Sandaracinus amylolyticus</name>
    <dbReference type="NCBI Taxonomy" id="927083"/>
    <lineage>
        <taxon>Bacteria</taxon>
        <taxon>Pseudomonadati</taxon>
        <taxon>Myxococcota</taxon>
        <taxon>Polyangia</taxon>
        <taxon>Polyangiales</taxon>
        <taxon>Sandaracinaceae</taxon>
        <taxon>Sandaracinus</taxon>
    </lineage>
</organism>